<evidence type="ECO:0000313" key="2">
    <source>
        <dbReference type="Proteomes" id="UP001054945"/>
    </source>
</evidence>
<name>A0AAV4WEQ6_CAEEX</name>
<protein>
    <submittedName>
        <fullName evidence="1">Uncharacterized protein</fullName>
    </submittedName>
</protein>
<dbReference type="AlphaFoldDB" id="A0AAV4WEQ6"/>
<dbReference type="EMBL" id="BPLR01016001">
    <property type="protein sequence ID" value="GIY80339.1"/>
    <property type="molecule type" value="Genomic_DNA"/>
</dbReference>
<keyword evidence="2" id="KW-1185">Reference proteome</keyword>
<gene>
    <name evidence="1" type="ORF">CEXT_575951</name>
</gene>
<evidence type="ECO:0000313" key="1">
    <source>
        <dbReference type="EMBL" id="GIY80339.1"/>
    </source>
</evidence>
<proteinExistence type="predicted"/>
<organism evidence="1 2">
    <name type="scientific">Caerostris extrusa</name>
    <name type="common">Bark spider</name>
    <name type="synonym">Caerostris bankana</name>
    <dbReference type="NCBI Taxonomy" id="172846"/>
    <lineage>
        <taxon>Eukaryota</taxon>
        <taxon>Metazoa</taxon>
        <taxon>Ecdysozoa</taxon>
        <taxon>Arthropoda</taxon>
        <taxon>Chelicerata</taxon>
        <taxon>Arachnida</taxon>
        <taxon>Araneae</taxon>
        <taxon>Araneomorphae</taxon>
        <taxon>Entelegynae</taxon>
        <taxon>Araneoidea</taxon>
        <taxon>Araneidae</taxon>
        <taxon>Caerostris</taxon>
    </lineage>
</organism>
<comment type="caution">
    <text evidence="1">The sequence shown here is derived from an EMBL/GenBank/DDBJ whole genome shotgun (WGS) entry which is preliminary data.</text>
</comment>
<sequence length="74" mass="8023">MNIAKQDQTISQQQIVFERRGDCFQHAYRLPVEVGGLSAHGSDLWPTPCVALPGFVVHVHAHEGGMKGRGLGSV</sequence>
<dbReference type="Proteomes" id="UP001054945">
    <property type="component" value="Unassembled WGS sequence"/>
</dbReference>
<accession>A0AAV4WEQ6</accession>
<reference evidence="1 2" key="1">
    <citation type="submission" date="2021-06" db="EMBL/GenBank/DDBJ databases">
        <title>Caerostris extrusa draft genome.</title>
        <authorList>
            <person name="Kono N."/>
            <person name="Arakawa K."/>
        </authorList>
    </citation>
    <scope>NUCLEOTIDE SEQUENCE [LARGE SCALE GENOMIC DNA]</scope>
</reference>